<evidence type="ECO:0000313" key="1">
    <source>
        <dbReference type="EMBL" id="AGN33599.1"/>
    </source>
</evidence>
<dbReference type="KEGG" id="vg:16045336"/>
<reference evidence="1 2" key="1">
    <citation type="submission" date="2010-09" db="EMBL/GenBank/DDBJ databases">
        <title>The Genome Sequence of Synechococcus phage S-IOM18.</title>
        <authorList>
            <consortium name="The Broad Institute Genome Sequencing Platform"/>
            <person name="Henn M.R."/>
            <person name="Clokie M."/>
            <person name="Levin J."/>
            <person name="Malboeuf C."/>
            <person name="Casali M."/>
            <person name="Russ C."/>
            <person name="Lennon N."/>
            <person name="Chapman S.B."/>
            <person name="Erlich R."/>
            <person name="Young S.K."/>
            <person name="Yandava C."/>
            <person name="Zeng Q."/>
            <person name="Fitzgerald M.F."/>
            <person name="Alvarado L."/>
            <person name="Anderson S."/>
            <person name="Berlin A."/>
            <person name="Chen Z."/>
            <person name="Freedman E."/>
            <person name="Gellesch M."/>
            <person name="Goldberg J."/>
            <person name="Green L."/>
            <person name="Griggs A."/>
            <person name="Gujja S."/>
            <person name="Heilman E.R."/>
            <person name="Heiman D."/>
            <person name="Hollinger A."/>
            <person name="Howarth C."/>
            <person name="Larson L."/>
            <person name="Mehta T."/>
            <person name="Neiman D."/>
            <person name="Pearson M."/>
            <person name="Roberts A."/>
            <person name="Ryan E."/>
            <person name="Saif S."/>
            <person name="Shea T."/>
            <person name="Shenoy N."/>
            <person name="Sisk P."/>
            <person name="Stolte C."/>
            <person name="Sykes S."/>
            <person name="White J."/>
            <person name="Haas B."/>
            <person name="Nusbaum C."/>
            <person name="Birren B."/>
        </authorList>
    </citation>
    <scope>NUCLEOTIDE SEQUENCE [LARGE SCALE GENOMIC DNA]</scope>
    <source>
        <strain evidence="1 2">S-IOM18</strain>
    </source>
</reference>
<dbReference type="RefSeq" id="YP_008126413.1">
    <property type="nucleotide sequence ID" value="NC_021536.1"/>
</dbReference>
<proteinExistence type="predicted"/>
<name>R9TQ26_9CAUD</name>
<gene>
    <name evidence="1" type="ORF">SWYG_00088</name>
</gene>
<accession>R9TQ26</accession>
<protein>
    <submittedName>
        <fullName evidence="1">Uncharacterized protein</fullName>
    </submittedName>
</protein>
<keyword evidence="2" id="KW-1185">Reference proteome</keyword>
<evidence type="ECO:0000313" key="2">
    <source>
        <dbReference type="Proteomes" id="UP000204294"/>
    </source>
</evidence>
<sequence length="60" mass="7069">MTFPLKHYIIEDKKEVWIVCNSSITAMGIPTLMEKYFPDYTACLCSSDYLERLKNESYHT</sequence>
<organism evidence="1 2">
    <name type="scientific">Synechococcus phage S-IOM18</name>
    <dbReference type="NCBI Taxonomy" id="754039"/>
    <lineage>
        <taxon>Viruses</taxon>
        <taxon>Duplodnaviria</taxon>
        <taxon>Heunggongvirae</taxon>
        <taxon>Uroviricota</taxon>
        <taxon>Caudoviricetes</taxon>
        <taxon>Pantevenvirales</taxon>
        <taxon>Kyanoviridae</taxon>
        <taxon>Tefnutvirus</taxon>
        <taxon>Tefnutvirus siom18</taxon>
    </lineage>
</organism>
<dbReference type="GeneID" id="16045336"/>
<dbReference type="EMBL" id="HQ317383">
    <property type="protein sequence ID" value="AGN33599.1"/>
    <property type="molecule type" value="Genomic_DNA"/>
</dbReference>
<dbReference type="Proteomes" id="UP000204294">
    <property type="component" value="Segment"/>
</dbReference>